<dbReference type="Gene3D" id="3.30.70.1900">
    <property type="match status" value="1"/>
</dbReference>
<evidence type="ECO:0000256" key="1">
    <source>
        <dbReference type="ARBA" id="ARBA00023118"/>
    </source>
</evidence>
<protein>
    <recommendedName>
        <fullName evidence="3">CRISPR associated protein Cas6 C-terminal domain-containing protein</fullName>
    </recommendedName>
</protein>
<dbReference type="GO" id="GO:0016788">
    <property type="term" value="F:hydrolase activity, acting on ester bonds"/>
    <property type="evidence" value="ECO:0007669"/>
    <property type="project" value="InterPro"/>
</dbReference>
<name>A0A120DIC4_9LACO</name>
<dbReference type="PANTHER" id="PTHR36984">
    <property type="entry name" value="CRISPR-ASSOCIATED ENDORIBONUCLEASE CAS6 1"/>
    <property type="match status" value="1"/>
</dbReference>
<dbReference type="AlphaFoldDB" id="A0A120DIC4"/>
<dbReference type="InterPro" id="IPR049435">
    <property type="entry name" value="Cas_Cas6_C"/>
</dbReference>
<dbReference type="CDD" id="cd21140">
    <property type="entry name" value="Cas6_I-like"/>
    <property type="match status" value="1"/>
</dbReference>
<accession>A0A120DIC4</accession>
<dbReference type="EMBL" id="LJGP01000017">
    <property type="protein sequence ID" value="KWU03846.1"/>
    <property type="molecule type" value="Genomic_DNA"/>
</dbReference>
<proteinExistence type="predicted"/>
<keyword evidence="1" id="KW-0051">Antiviral defense</keyword>
<evidence type="ECO:0000313" key="5">
    <source>
        <dbReference type="Proteomes" id="UP000067598"/>
    </source>
</evidence>
<gene>
    <name evidence="4" type="ORF">AEL95_05210</name>
</gene>
<dbReference type="Gene3D" id="3.30.70.1890">
    <property type="match status" value="1"/>
</dbReference>
<keyword evidence="2" id="KW-1133">Transmembrane helix</keyword>
<sequence>MRFGIPIILKHKNPSNDPITINIDYDAKLLSLIKLGISKTNPSVFKELYEKPTQKLFATSVYFPEATFLKDKIVLNQEGKLILFFSVVDVGLGLSFYNAFIYLHHLQLNKNSKHLTFGPDLVAEVWKLYSIEVPSITKDQVMFKTMSPIILRNDEGRFISCEKESDIEDFNKALIRNTITKLAAHPELVHYAQKLKFIPVRTRKTIRKSYGMMIEATKGTFELIGNPALLSFLLECGIGEKTGSFSGMMSVI</sequence>
<dbReference type="RefSeq" id="WP_060462043.1">
    <property type="nucleotide sequence ID" value="NZ_AP025162.1"/>
</dbReference>
<dbReference type="PANTHER" id="PTHR36984:SF3">
    <property type="entry name" value="CRISPR-ASSOCIATED ENDORIBONUCLEASE CAS6"/>
    <property type="match status" value="1"/>
</dbReference>
<comment type="caution">
    <text evidence="4">The sequence shown here is derived from an EMBL/GenBank/DDBJ whole genome shotgun (WGS) entry which is preliminary data.</text>
</comment>
<dbReference type="Pfam" id="PF01881">
    <property type="entry name" value="Cas_Cas6_C"/>
    <property type="match status" value="1"/>
</dbReference>
<organism evidence="4 5">
    <name type="scientific">Lactobacillus crispatus</name>
    <dbReference type="NCBI Taxonomy" id="47770"/>
    <lineage>
        <taxon>Bacteria</taxon>
        <taxon>Bacillati</taxon>
        <taxon>Bacillota</taxon>
        <taxon>Bacilli</taxon>
        <taxon>Lactobacillales</taxon>
        <taxon>Lactobacillaceae</taxon>
        <taxon>Lactobacillus</taxon>
    </lineage>
</organism>
<dbReference type="PATRIC" id="fig|47770.28.peg.434"/>
<dbReference type="GO" id="GO:0051607">
    <property type="term" value="P:defense response to virus"/>
    <property type="evidence" value="ECO:0007669"/>
    <property type="project" value="UniProtKB-KW"/>
</dbReference>
<dbReference type="InterPro" id="IPR045747">
    <property type="entry name" value="CRISPR-assoc_prot_Cas6_N_sf"/>
</dbReference>
<evidence type="ECO:0000256" key="2">
    <source>
        <dbReference type="SAM" id="Phobius"/>
    </source>
</evidence>
<dbReference type="NCBIfam" id="TIGR01877">
    <property type="entry name" value="cas_cas6"/>
    <property type="match status" value="1"/>
</dbReference>
<reference evidence="4 5" key="1">
    <citation type="journal article" date="2016" name="Microbiology (Mosc.)">
        <title>Comparison of Lactobacillus crispatus isolates from Lactobacillus-dominated vaginal microbiomes with isolates from microbiomes containing bacterial vaginosis-associated bacteria.</title>
        <authorList>
            <person name="Abdelmaksoud A.A."/>
            <person name="Koparde V.N."/>
            <person name="Sheth N.U."/>
            <person name="Serrano M.G."/>
            <person name="Glascock A.L."/>
            <person name="Fettweis J.M."/>
            <person name="Strauss Iii J.F."/>
            <person name="Buck G.A."/>
            <person name="Jefferson K.K."/>
        </authorList>
    </citation>
    <scope>NUCLEOTIDE SEQUENCE [LARGE SCALE GENOMIC DNA]</scope>
    <source>
        <strain evidence="4 5">VMC3</strain>
    </source>
</reference>
<evidence type="ECO:0000259" key="3">
    <source>
        <dbReference type="Pfam" id="PF01881"/>
    </source>
</evidence>
<keyword evidence="2" id="KW-0812">Transmembrane</keyword>
<feature type="transmembrane region" description="Helical" evidence="2">
    <location>
        <begin position="81"/>
        <end position="103"/>
    </location>
</feature>
<evidence type="ECO:0000313" key="4">
    <source>
        <dbReference type="EMBL" id="KWU03846.1"/>
    </source>
</evidence>
<keyword evidence="2" id="KW-0472">Membrane</keyword>
<dbReference type="Proteomes" id="UP000067598">
    <property type="component" value="Unassembled WGS sequence"/>
</dbReference>
<dbReference type="InterPro" id="IPR010156">
    <property type="entry name" value="CRISPR-assoc_prot_Cas6"/>
</dbReference>
<feature type="domain" description="CRISPR associated protein Cas6 C-terminal" evidence="3">
    <location>
        <begin position="133"/>
        <end position="249"/>
    </location>
</feature>